<evidence type="ECO:0000256" key="4">
    <source>
        <dbReference type="ARBA" id="ARBA00012531"/>
    </source>
</evidence>
<feature type="domain" description="Fe2OG dioxygenase" evidence="12">
    <location>
        <begin position="161"/>
        <end position="266"/>
    </location>
</feature>
<accession>A0A4S2GXH3</accession>
<evidence type="ECO:0000256" key="2">
    <source>
        <dbReference type="ARBA" id="ARBA00004767"/>
    </source>
</evidence>
<comment type="caution">
    <text evidence="13">The sequence shown here is derived from an EMBL/GenBank/DDBJ whole genome shotgun (WGS) entry which is preliminary data.</text>
</comment>
<dbReference type="InterPro" id="IPR005123">
    <property type="entry name" value="Oxoglu/Fe-dep_dioxygenase_dom"/>
</dbReference>
<reference evidence="13 14" key="1">
    <citation type="journal article" date="2017" name="Int. J. Syst. Evol. Microbiol.">
        <title>Marinicauda algicola sp. nov., isolated from a marine red alga Rhodosorus marinus.</title>
        <authorList>
            <person name="Jeong S.E."/>
            <person name="Jeon S.H."/>
            <person name="Chun B.H."/>
            <person name="Kim D.W."/>
            <person name="Jeon C.O."/>
        </authorList>
    </citation>
    <scope>NUCLEOTIDE SEQUENCE [LARGE SCALE GENOMIC DNA]</scope>
    <source>
        <strain evidence="13 14">JCM 31718</strain>
    </source>
</reference>
<name>A0A4S2GXH3_9PROT</name>
<dbReference type="Proteomes" id="UP000308054">
    <property type="component" value="Unassembled WGS sequence"/>
</dbReference>
<gene>
    <name evidence="13" type="ORF">E5163_12540</name>
</gene>
<comment type="cofactor">
    <cofactor evidence="1">
        <name>Fe(2+)</name>
        <dbReference type="ChEBI" id="CHEBI:29033"/>
    </cofactor>
</comment>
<organism evidence="13 14">
    <name type="scientific">Marinicauda algicola</name>
    <dbReference type="NCBI Taxonomy" id="2029849"/>
    <lineage>
        <taxon>Bacteria</taxon>
        <taxon>Pseudomonadati</taxon>
        <taxon>Pseudomonadota</taxon>
        <taxon>Alphaproteobacteria</taxon>
        <taxon>Maricaulales</taxon>
        <taxon>Maricaulaceae</taxon>
        <taxon>Marinicauda</taxon>
    </lineage>
</organism>
<keyword evidence="14" id="KW-1185">Reference proteome</keyword>
<dbReference type="Pfam" id="PF14226">
    <property type="entry name" value="DIOX_N"/>
    <property type="match status" value="1"/>
</dbReference>
<dbReference type="PANTHER" id="PTHR47990">
    <property type="entry name" value="2-OXOGLUTARATE (2OG) AND FE(II)-DEPENDENT OXYGENASE SUPERFAMILY PROTEIN-RELATED"/>
    <property type="match status" value="1"/>
</dbReference>
<dbReference type="GO" id="GO:0102276">
    <property type="term" value="F:2-oxoglutarate oxygenase/decarboxylase (ethylene-forming) activity"/>
    <property type="evidence" value="ECO:0007669"/>
    <property type="project" value="UniProtKB-EC"/>
</dbReference>
<proteinExistence type="inferred from homology"/>
<dbReference type="InterPro" id="IPR044861">
    <property type="entry name" value="IPNS-like_FE2OG_OXY"/>
</dbReference>
<dbReference type="InterPro" id="IPR026992">
    <property type="entry name" value="DIOX_N"/>
</dbReference>
<evidence type="ECO:0000256" key="8">
    <source>
        <dbReference type="ARBA" id="ARBA00031282"/>
    </source>
</evidence>
<dbReference type="EMBL" id="SRXW01000004">
    <property type="protein sequence ID" value="TGY87753.1"/>
    <property type="molecule type" value="Genomic_DNA"/>
</dbReference>
<protein>
    <recommendedName>
        <fullName evidence="5">2-oxoglutarate-dependent ethylene/succinate-forming enzyme</fullName>
        <ecNumber evidence="4">1.13.12.19</ecNumber>
        <ecNumber evidence="3">1.14.20.7</ecNumber>
    </recommendedName>
    <alternativeName>
        <fullName evidence="7">2-oxoglutarate dioxygenase (ethylene-forming)</fullName>
    </alternativeName>
    <alternativeName>
        <fullName evidence="8">2-oxoglutarate/L-arginine monooxygenase/decarboxylase (succinate-forming)</fullName>
    </alternativeName>
</protein>
<comment type="catalytic activity">
    <reaction evidence="10">
        <text>L-arginine + 2-oxoglutarate + O2 = guanidine + L-glutamate 5-semialdehyde + succinate + CO2</text>
        <dbReference type="Rhea" id="RHEA:31535"/>
        <dbReference type="ChEBI" id="CHEBI:15379"/>
        <dbReference type="ChEBI" id="CHEBI:16526"/>
        <dbReference type="ChEBI" id="CHEBI:16810"/>
        <dbReference type="ChEBI" id="CHEBI:30031"/>
        <dbReference type="ChEBI" id="CHEBI:30087"/>
        <dbReference type="ChEBI" id="CHEBI:32682"/>
        <dbReference type="ChEBI" id="CHEBI:58066"/>
        <dbReference type="EC" id="1.14.20.7"/>
    </reaction>
</comment>
<dbReference type="GO" id="GO:0046872">
    <property type="term" value="F:metal ion binding"/>
    <property type="evidence" value="ECO:0007669"/>
    <property type="project" value="UniProtKB-KW"/>
</dbReference>
<evidence type="ECO:0000256" key="6">
    <source>
        <dbReference type="ARBA" id="ARBA00022666"/>
    </source>
</evidence>
<evidence type="ECO:0000256" key="9">
    <source>
        <dbReference type="ARBA" id="ARBA00047725"/>
    </source>
</evidence>
<evidence type="ECO:0000256" key="10">
    <source>
        <dbReference type="ARBA" id="ARBA00049359"/>
    </source>
</evidence>
<evidence type="ECO:0000256" key="3">
    <source>
        <dbReference type="ARBA" id="ARBA00012293"/>
    </source>
</evidence>
<dbReference type="SUPFAM" id="SSF51197">
    <property type="entry name" value="Clavaminate synthase-like"/>
    <property type="match status" value="1"/>
</dbReference>
<dbReference type="PRINTS" id="PR00682">
    <property type="entry name" value="IPNSYNTHASE"/>
</dbReference>
<dbReference type="EC" id="1.13.12.19" evidence="4"/>
<dbReference type="Pfam" id="PF03171">
    <property type="entry name" value="2OG-FeII_Oxy"/>
    <property type="match status" value="1"/>
</dbReference>
<sequence length="303" mass="32835">MSSIPRFDLREFTGGGDAARREFASGLVAGLKRYGFIVVSGHGVPQALMEDAYRASAAFFALPEAEKRRHAGALRGYTPFGIEHARQSDKPDLKEFWQIGHEPAPGLTVEHPNTWPEHPAEFRATFTALFDALFDAGGSLLSAIALDFGLEEEFFDARIAGGQSLLRLLHYPPVPEGTDPGCVRAAAHEDINLITLLIAANGAGLELLDRDGRWLPVEAGREDIIVDTGDMMARITGGVLPATTHRVVNPAGPNVSRYSMPFFVQPRSEVLLEPLPGCRSDAEPITAGEYLNQRLKEIGLPAA</sequence>
<evidence type="ECO:0000259" key="12">
    <source>
        <dbReference type="PROSITE" id="PS51471"/>
    </source>
</evidence>
<dbReference type="EC" id="1.14.20.7" evidence="3"/>
<dbReference type="AlphaFoldDB" id="A0A4S2GXH3"/>
<dbReference type="GO" id="GO:0009693">
    <property type="term" value="P:ethylene biosynthetic process"/>
    <property type="evidence" value="ECO:0007669"/>
    <property type="project" value="UniProtKB-KW"/>
</dbReference>
<evidence type="ECO:0000256" key="5">
    <source>
        <dbReference type="ARBA" id="ARBA00019045"/>
    </source>
</evidence>
<dbReference type="InterPro" id="IPR027443">
    <property type="entry name" value="IPNS-like_sf"/>
</dbReference>
<dbReference type="Gene3D" id="2.60.120.330">
    <property type="entry name" value="B-lactam Antibiotic, Isopenicillin N Synthase, Chain"/>
    <property type="match status" value="1"/>
</dbReference>
<comment type="catalytic activity">
    <reaction evidence="9">
        <text>2-oxoglutarate + O2 + 2 H(+) = ethene + 3 CO2 + H2O</text>
        <dbReference type="Rhea" id="RHEA:31523"/>
        <dbReference type="ChEBI" id="CHEBI:15377"/>
        <dbReference type="ChEBI" id="CHEBI:15378"/>
        <dbReference type="ChEBI" id="CHEBI:15379"/>
        <dbReference type="ChEBI" id="CHEBI:16526"/>
        <dbReference type="ChEBI" id="CHEBI:16810"/>
        <dbReference type="ChEBI" id="CHEBI:18153"/>
        <dbReference type="EC" id="1.13.12.19"/>
    </reaction>
</comment>
<dbReference type="PROSITE" id="PS51471">
    <property type="entry name" value="FE2OG_OXY"/>
    <property type="match status" value="1"/>
</dbReference>
<dbReference type="InterPro" id="IPR050231">
    <property type="entry name" value="Iron_ascorbate_oxido_reductase"/>
</dbReference>
<evidence type="ECO:0000256" key="7">
    <source>
        <dbReference type="ARBA" id="ARBA00031011"/>
    </source>
</evidence>
<keyword evidence="11" id="KW-0479">Metal-binding</keyword>
<evidence type="ECO:0000313" key="13">
    <source>
        <dbReference type="EMBL" id="TGY87753.1"/>
    </source>
</evidence>
<evidence type="ECO:0000313" key="14">
    <source>
        <dbReference type="Proteomes" id="UP000308054"/>
    </source>
</evidence>
<dbReference type="RefSeq" id="WP_135996538.1">
    <property type="nucleotide sequence ID" value="NZ_CP071057.1"/>
</dbReference>
<comment type="similarity">
    <text evidence="11">Belongs to the iron/ascorbate-dependent oxidoreductase family.</text>
</comment>
<keyword evidence="11" id="KW-0408">Iron</keyword>
<keyword evidence="11" id="KW-0560">Oxidoreductase</keyword>
<evidence type="ECO:0000256" key="1">
    <source>
        <dbReference type="ARBA" id="ARBA00001954"/>
    </source>
</evidence>
<evidence type="ECO:0000256" key="11">
    <source>
        <dbReference type="RuleBase" id="RU003682"/>
    </source>
</evidence>
<comment type="pathway">
    <text evidence="2">Alkene biosynthesis; ethylene biosynthesis via 2-oxoglutarate.</text>
</comment>
<dbReference type="OrthoDB" id="21825at2"/>
<keyword evidence="6" id="KW-0266">Ethylene biosynthesis</keyword>